<dbReference type="InterPro" id="IPR006601">
    <property type="entry name" value="Uncharacterised_DM11_DROME"/>
</dbReference>
<dbReference type="VEuPathDB" id="VectorBase:GBRI012866"/>
<proteinExistence type="predicted"/>
<dbReference type="SMART" id="SM00675">
    <property type="entry name" value="DM11"/>
    <property type="match status" value="1"/>
</dbReference>
<dbReference type="Proteomes" id="UP000091820">
    <property type="component" value="Unassembled WGS sequence"/>
</dbReference>
<reference evidence="1" key="2">
    <citation type="submission" date="2020-05" db="UniProtKB">
        <authorList>
            <consortium name="EnsemblMetazoa"/>
        </authorList>
    </citation>
    <scope>IDENTIFICATION</scope>
    <source>
        <strain evidence="1">IAEA</strain>
    </source>
</reference>
<accession>A0A1A9WB45</accession>
<dbReference type="EnsemblMetazoa" id="GBRI012866-RA">
    <property type="protein sequence ID" value="GBRI012866-PA"/>
    <property type="gene ID" value="GBRI012866"/>
</dbReference>
<dbReference type="AlphaFoldDB" id="A0A1A9WB45"/>
<sequence>MMQSALYRFIPEDYDLFRNCKDQQESGGINDFMDLSNFGLTFDNELLHANGTGLVLWDIEQIDRVTVEAELRKHVRGTWQPTLFSLMIVDFCQQMRDTVSIVYDVWTKHIITKDNKEIPHFAKGVKYENEPFTISVDFNHSIHSGKFAEILTKVNKRISHMQSVLI</sequence>
<name>A0A1A9WB45_9MUSC</name>
<organism evidence="1 2">
    <name type="scientific">Glossina brevipalpis</name>
    <dbReference type="NCBI Taxonomy" id="37001"/>
    <lineage>
        <taxon>Eukaryota</taxon>
        <taxon>Metazoa</taxon>
        <taxon>Ecdysozoa</taxon>
        <taxon>Arthropoda</taxon>
        <taxon>Hexapoda</taxon>
        <taxon>Insecta</taxon>
        <taxon>Pterygota</taxon>
        <taxon>Neoptera</taxon>
        <taxon>Endopterygota</taxon>
        <taxon>Diptera</taxon>
        <taxon>Brachycera</taxon>
        <taxon>Muscomorpha</taxon>
        <taxon>Hippoboscoidea</taxon>
        <taxon>Glossinidae</taxon>
        <taxon>Glossina</taxon>
    </lineage>
</organism>
<protein>
    <submittedName>
        <fullName evidence="1">Uncharacterized protein</fullName>
    </submittedName>
</protein>
<evidence type="ECO:0000313" key="1">
    <source>
        <dbReference type="EnsemblMetazoa" id="GBRI012866-PA"/>
    </source>
</evidence>
<reference evidence="2" key="1">
    <citation type="submission" date="2014-03" db="EMBL/GenBank/DDBJ databases">
        <authorList>
            <person name="Aksoy S."/>
            <person name="Warren W."/>
            <person name="Wilson R.K."/>
        </authorList>
    </citation>
    <scope>NUCLEOTIDE SEQUENCE [LARGE SCALE GENOMIC DNA]</scope>
    <source>
        <strain evidence="2">IAEA</strain>
    </source>
</reference>
<keyword evidence="2" id="KW-1185">Reference proteome</keyword>
<evidence type="ECO:0000313" key="2">
    <source>
        <dbReference type="Proteomes" id="UP000091820"/>
    </source>
</evidence>